<dbReference type="STRING" id="307486.GCA_000807215_01475"/>
<dbReference type="PANTHER" id="PTHR30483">
    <property type="entry name" value="LEUCINE-SPECIFIC-BINDING PROTEIN"/>
    <property type="match status" value="1"/>
</dbReference>
<evidence type="ECO:0000256" key="1">
    <source>
        <dbReference type="ARBA" id="ARBA00010062"/>
    </source>
</evidence>
<name>A0A554X8G3_9BURK</name>
<dbReference type="PANTHER" id="PTHR30483:SF6">
    <property type="entry name" value="PERIPLASMIC BINDING PROTEIN OF ABC TRANSPORTER FOR NATURAL AMINO ACIDS"/>
    <property type="match status" value="1"/>
</dbReference>
<dbReference type="AlphaFoldDB" id="A0A554X8G3"/>
<feature type="domain" description="Leucine-binding protein" evidence="3">
    <location>
        <begin position="36"/>
        <end position="360"/>
    </location>
</feature>
<comment type="similarity">
    <text evidence="1">Belongs to the leucine-binding protein family.</text>
</comment>
<evidence type="ECO:0000256" key="2">
    <source>
        <dbReference type="ARBA" id="ARBA00022729"/>
    </source>
</evidence>
<dbReference type="InterPro" id="IPR051010">
    <property type="entry name" value="BCAA_transport"/>
</dbReference>
<sequence length="375" mass="41290">MRAVSRAPIRGSRRRFLLAVATAALGTVGCGDRPALRVGLLNTFSGTLSDAGADMRDGALLAFEDASPRVAVQWFEYDDEGRVDTLPALARRMQRDRIEAVLGPATSTLSKVWLPYADTHRWLTISPTATAVGLSGHDDHFFRVCSNTESDARLAAEQMARHVQPQRVTAVYHTANALFSQSWADVFLKTFAGMGVSQTRLLPYDPQAPGGDWLPGLVEAILTQPPDLLALATPTADTVRIVQRLARSAFRPVIVCSDWAAMGPLLDWGGQAIEGVYLAHEFDPDSRQGTYQTFVQRFVQTYGRQPHGEHVRAYDAASVLMRAAIERADGESLKAAVLRLRRFDGLQSPIVFDDWGDCIRPLHLSVIRQGRLERV</sequence>
<organism evidence="4 5">
    <name type="scientific">Tepidimonas taiwanensis</name>
    <dbReference type="NCBI Taxonomy" id="307486"/>
    <lineage>
        <taxon>Bacteria</taxon>
        <taxon>Pseudomonadati</taxon>
        <taxon>Pseudomonadota</taxon>
        <taxon>Betaproteobacteria</taxon>
        <taxon>Burkholderiales</taxon>
        <taxon>Tepidimonas</taxon>
    </lineage>
</organism>
<dbReference type="SUPFAM" id="SSF53822">
    <property type="entry name" value="Periplasmic binding protein-like I"/>
    <property type="match status" value="1"/>
</dbReference>
<dbReference type="Gene3D" id="3.40.50.2300">
    <property type="match status" value="2"/>
</dbReference>
<dbReference type="OrthoDB" id="8522748at2"/>
<dbReference type="InterPro" id="IPR028082">
    <property type="entry name" value="Peripla_BP_I"/>
</dbReference>
<dbReference type="RefSeq" id="WP_082007699.1">
    <property type="nucleotide sequence ID" value="NZ_CP083911.1"/>
</dbReference>
<proteinExistence type="inferred from homology"/>
<dbReference type="PROSITE" id="PS51257">
    <property type="entry name" value="PROKAR_LIPOPROTEIN"/>
    <property type="match status" value="1"/>
</dbReference>
<accession>A0A554X8G3</accession>
<comment type="caution">
    <text evidence="4">The sequence shown here is derived from an EMBL/GenBank/DDBJ whole genome shotgun (WGS) entry which is preliminary data.</text>
</comment>
<gene>
    <name evidence="4" type="ORF">Ttaiw_01227</name>
</gene>
<protein>
    <submittedName>
        <fullName evidence="4">Periplasmic binding protein</fullName>
    </submittedName>
</protein>
<evidence type="ECO:0000313" key="5">
    <source>
        <dbReference type="Proteomes" id="UP000317763"/>
    </source>
</evidence>
<evidence type="ECO:0000313" key="4">
    <source>
        <dbReference type="EMBL" id="TSE32118.1"/>
    </source>
</evidence>
<dbReference type="InterPro" id="IPR028081">
    <property type="entry name" value="Leu-bd"/>
</dbReference>
<dbReference type="EMBL" id="VJOM01000011">
    <property type="protein sequence ID" value="TSE32118.1"/>
    <property type="molecule type" value="Genomic_DNA"/>
</dbReference>
<evidence type="ECO:0000259" key="3">
    <source>
        <dbReference type="Pfam" id="PF13458"/>
    </source>
</evidence>
<dbReference type="Proteomes" id="UP000317763">
    <property type="component" value="Unassembled WGS sequence"/>
</dbReference>
<reference evidence="4 5" key="1">
    <citation type="submission" date="2019-07" db="EMBL/GenBank/DDBJ databases">
        <title>Tepidimonas taiwanensis I1-1 draft genome.</title>
        <authorList>
            <person name="Da Costa M.S."/>
            <person name="Froufe H.J.C."/>
            <person name="Egas C."/>
            <person name="Albuquerque L."/>
        </authorList>
    </citation>
    <scope>NUCLEOTIDE SEQUENCE [LARGE SCALE GENOMIC DNA]</scope>
    <source>
        <strain evidence="4 5">I1-1</strain>
    </source>
</reference>
<dbReference type="Pfam" id="PF13458">
    <property type="entry name" value="Peripla_BP_6"/>
    <property type="match status" value="1"/>
</dbReference>
<keyword evidence="5" id="KW-1185">Reference proteome</keyword>
<keyword evidence="2" id="KW-0732">Signal</keyword>